<accession>A0ABV1P3G4</accession>
<dbReference type="Proteomes" id="UP001482520">
    <property type="component" value="Unassembled WGS sequence"/>
</dbReference>
<keyword evidence="2" id="KW-1185">Reference proteome</keyword>
<sequence>MLFAPTDDEHTHAVQRTLERRSVPTARIDLASVVHPVTIRPGRSVEVGNVVLEPGVAVWWRRTGIVPDLPGLDATENRLRAEESEALLIGGLLALTRRWVDDPFVVLAAEHTLKQLAAAARVGARVPDTIATNHPATARAALDRTAGGGRWLAKATSAGAGIAPYADVIDPATLDLLPACITLLQQVQNATADLRAVVVGDQVWWWIRPRSSDQPLDWRAADPTGRGFAALPDSLATIAPTGVAIEINRELGLRFSVQDWLVVNDEPVFLEVNPSGQWLFLTDAATTVSEALADLLCAGD</sequence>
<protein>
    <recommendedName>
        <fullName evidence="3">ATP-grasp domain-containing protein</fullName>
    </recommendedName>
</protein>
<dbReference type="RefSeq" id="WP_349805560.1">
    <property type="nucleotide sequence ID" value="NZ_JBEGDP010000033.1"/>
</dbReference>
<evidence type="ECO:0008006" key="3">
    <source>
        <dbReference type="Google" id="ProtNLM"/>
    </source>
</evidence>
<dbReference type="EMBL" id="JBEGDP010000033">
    <property type="protein sequence ID" value="MEQ7849267.1"/>
    <property type="molecule type" value="Genomic_DNA"/>
</dbReference>
<comment type="caution">
    <text evidence="1">The sequence shown here is derived from an EMBL/GenBank/DDBJ whole genome shotgun (WGS) entry which is preliminary data.</text>
</comment>
<organism evidence="1 2">
    <name type="scientific">Nocardioides kribbensis</name>
    <dbReference type="NCBI Taxonomy" id="305517"/>
    <lineage>
        <taxon>Bacteria</taxon>
        <taxon>Bacillati</taxon>
        <taxon>Actinomycetota</taxon>
        <taxon>Actinomycetes</taxon>
        <taxon>Propionibacteriales</taxon>
        <taxon>Nocardioidaceae</taxon>
        <taxon>Nocardioides</taxon>
    </lineage>
</organism>
<gene>
    <name evidence="1" type="ORF">V6R90_18475</name>
</gene>
<evidence type="ECO:0000313" key="2">
    <source>
        <dbReference type="Proteomes" id="UP001482520"/>
    </source>
</evidence>
<dbReference type="Gene3D" id="3.30.470.20">
    <property type="entry name" value="ATP-grasp fold, B domain"/>
    <property type="match status" value="1"/>
</dbReference>
<reference evidence="1 2" key="1">
    <citation type="submission" date="2024-02" db="EMBL/GenBank/DDBJ databases">
        <title>Full genome sequence of Nocardioides kribbensis.</title>
        <authorList>
            <person name="Poletto B.L."/>
            <person name="Silva G."/>
            <person name="Galante D."/>
            <person name="Campos K.R."/>
            <person name="Santos M.B.N."/>
            <person name="Sacchi C.T."/>
        </authorList>
    </citation>
    <scope>NUCLEOTIDE SEQUENCE [LARGE SCALE GENOMIC DNA]</scope>
    <source>
        <strain evidence="1 2">O4R</strain>
    </source>
</reference>
<dbReference type="SUPFAM" id="SSF56059">
    <property type="entry name" value="Glutathione synthetase ATP-binding domain-like"/>
    <property type="match status" value="1"/>
</dbReference>
<name>A0ABV1P3G4_9ACTN</name>
<evidence type="ECO:0000313" key="1">
    <source>
        <dbReference type="EMBL" id="MEQ7849267.1"/>
    </source>
</evidence>
<proteinExistence type="predicted"/>